<dbReference type="STRING" id="136037.A0A067QJE5"/>
<protein>
    <submittedName>
        <fullName evidence="1">Uncharacterized protein</fullName>
    </submittedName>
</protein>
<evidence type="ECO:0000313" key="2">
    <source>
        <dbReference type="Proteomes" id="UP000027135"/>
    </source>
</evidence>
<evidence type="ECO:0000313" key="1">
    <source>
        <dbReference type="EMBL" id="KDR09091.1"/>
    </source>
</evidence>
<dbReference type="AlphaFoldDB" id="A0A067QJE5"/>
<gene>
    <name evidence="1" type="ORF">L798_01047</name>
</gene>
<reference evidence="1 2" key="1">
    <citation type="journal article" date="2014" name="Nat. Commun.">
        <title>Molecular traces of alternative social organization in a termite genome.</title>
        <authorList>
            <person name="Terrapon N."/>
            <person name="Li C."/>
            <person name="Robertson H.M."/>
            <person name="Ji L."/>
            <person name="Meng X."/>
            <person name="Booth W."/>
            <person name="Chen Z."/>
            <person name="Childers C.P."/>
            <person name="Glastad K.M."/>
            <person name="Gokhale K."/>
            <person name="Gowin J."/>
            <person name="Gronenberg W."/>
            <person name="Hermansen R.A."/>
            <person name="Hu H."/>
            <person name="Hunt B.G."/>
            <person name="Huylmans A.K."/>
            <person name="Khalil S.M."/>
            <person name="Mitchell R.D."/>
            <person name="Munoz-Torres M.C."/>
            <person name="Mustard J.A."/>
            <person name="Pan H."/>
            <person name="Reese J.T."/>
            <person name="Scharf M.E."/>
            <person name="Sun F."/>
            <person name="Vogel H."/>
            <person name="Xiao J."/>
            <person name="Yang W."/>
            <person name="Yang Z."/>
            <person name="Yang Z."/>
            <person name="Zhou J."/>
            <person name="Zhu J."/>
            <person name="Brent C.S."/>
            <person name="Elsik C.G."/>
            <person name="Goodisman M.A."/>
            <person name="Liberles D.A."/>
            <person name="Roe R.M."/>
            <person name="Vargo E.L."/>
            <person name="Vilcinskas A."/>
            <person name="Wang J."/>
            <person name="Bornberg-Bauer E."/>
            <person name="Korb J."/>
            <person name="Zhang G."/>
            <person name="Liebig J."/>
        </authorList>
    </citation>
    <scope>NUCLEOTIDE SEQUENCE [LARGE SCALE GENOMIC DNA]</scope>
    <source>
        <tissue evidence="1">Whole organism</tissue>
    </source>
</reference>
<keyword evidence="2" id="KW-1185">Reference proteome</keyword>
<accession>A0A067QJE5</accession>
<dbReference type="OMA" id="NEEDFFW"/>
<organism evidence="1 2">
    <name type="scientific">Zootermopsis nevadensis</name>
    <name type="common">Dampwood termite</name>
    <dbReference type="NCBI Taxonomy" id="136037"/>
    <lineage>
        <taxon>Eukaryota</taxon>
        <taxon>Metazoa</taxon>
        <taxon>Ecdysozoa</taxon>
        <taxon>Arthropoda</taxon>
        <taxon>Hexapoda</taxon>
        <taxon>Insecta</taxon>
        <taxon>Pterygota</taxon>
        <taxon>Neoptera</taxon>
        <taxon>Polyneoptera</taxon>
        <taxon>Dictyoptera</taxon>
        <taxon>Blattodea</taxon>
        <taxon>Blattoidea</taxon>
        <taxon>Termitoidae</taxon>
        <taxon>Termopsidae</taxon>
        <taxon>Zootermopsis</taxon>
    </lineage>
</organism>
<sequence>MESKKDIYYLWVQYTTKNEEDFFWQFVKGFVKIWESQLDLDWSRLPDWLTVKHDSGPHLSRLPEELLPAVGKFMFLAKEEMEKVVTAS</sequence>
<dbReference type="EMBL" id="KK853274">
    <property type="protein sequence ID" value="KDR09091.1"/>
    <property type="molecule type" value="Genomic_DNA"/>
</dbReference>
<name>A0A067QJE5_ZOONE</name>
<dbReference type="InParanoid" id="A0A067QJE5"/>
<proteinExistence type="predicted"/>
<dbReference type="Proteomes" id="UP000027135">
    <property type="component" value="Unassembled WGS sequence"/>
</dbReference>
<dbReference type="eggNOG" id="KOG1787">
    <property type="taxonomic scope" value="Eukaryota"/>
</dbReference>